<dbReference type="SUPFAM" id="SSF47226">
    <property type="entry name" value="Histidine-containing phosphotransfer domain, HPT domain"/>
    <property type="match status" value="1"/>
</dbReference>
<evidence type="ECO:0000256" key="1">
    <source>
        <dbReference type="ARBA" id="ARBA00023012"/>
    </source>
</evidence>
<feature type="domain" description="HPt" evidence="2">
    <location>
        <begin position="18"/>
        <end position="103"/>
    </location>
</feature>
<protein>
    <recommendedName>
        <fullName evidence="2">HPt domain-containing protein</fullName>
    </recommendedName>
</protein>
<dbReference type="EMBL" id="VCPC01000004">
    <property type="protein sequence ID" value="TMV10582.1"/>
    <property type="molecule type" value="Genomic_DNA"/>
</dbReference>
<evidence type="ECO:0000313" key="4">
    <source>
        <dbReference type="Proteomes" id="UP001191082"/>
    </source>
</evidence>
<proteinExistence type="predicted"/>
<dbReference type="Proteomes" id="UP001191082">
    <property type="component" value="Unassembled WGS sequence"/>
</dbReference>
<keyword evidence="4" id="KW-1185">Reference proteome</keyword>
<evidence type="ECO:0000313" key="3">
    <source>
        <dbReference type="EMBL" id="TMV10582.1"/>
    </source>
</evidence>
<organism evidence="3 4">
    <name type="scientific">Arenibacterium halophilum</name>
    <dbReference type="NCBI Taxonomy" id="2583821"/>
    <lineage>
        <taxon>Bacteria</taxon>
        <taxon>Pseudomonadati</taxon>
        <taxon>Pseudomonadota</taxon>
        <taxon>Alphaproteobacteria</taxon>
        <taxon>Rhodobacterales</taxon>
        <taxon>Paracoccaceae</taxon>
        <taxon>Arenibacterium</taxon>
    </lineage>
</organism>
<reference evidence="3 4" key="1">
    <citation type="submission" date="2019-05" db="EMBL/GenBank/DDBJ databases">
        <title>Marivita sp. nov. isolated from sea sediment.</title>
        <authorList>
            <person name="Kim W."/>
        </authorList>
    </citation>
    <scope>NUCLEOTIDE SEQUENCE [LARGE SCALE GENOMIC DNA]</scope>
    <source>
        <strain evidence="3 4">CAU 1492</strain>
    </source>
</reference>
<gene>
    <name evidence="3" type="ORF">FGK64_17530</name>
</gene>
<accession>A0ABY2X606</accession>
<dbReference type="InterPro" id="IPR036641">
    <property type="entry name" value="HPT_dom_sf"/>
</dbReference>
<dbReference type="Gene3D" id="1.20.120.160">
    <property type="entry name" value="HPT domain"/>
    <property type="match status" value="1"/>
</dbReference>
<dbReference type="InterPro" id="IPR008207">
    <property type="entry name" value="Sig_transdc_His_kin_Hpt_dom"/>
</dbReference>
<keyword evidence="1" id="KW-0902">Two-component regulatory system</keyword>
<dbReference type="Pfam" id="PF01627">
    <property type="entry name" value="Hpt"/>
    <property type="match status" value="1"/>
</dbReference>
<evidence type="ECO:0000259" key="2">
    <source>
        <dbReference type="Pfam" id="PF01627"/>
    </source>
</evidence>
<dbReference type="RefSeq" id="WP_138865156.1">
    <property type="nucleotide sequence ID" value="NZ_VCPC01000004.1"/>
</dbReference>
<name>A0ABY2X606_9RHOB</name>
<sequence length="116" mass="12690">MMMETVQAAEMLPGLERIRARFITMLVDRLDELEQLCDNMYEDAPDLAALEMSKNILHKIAGSAGTLGMTTLGDAARTCENQIISFLESSQPGLEQIFDSLGEFAELAEGLVAPSH</sequence>
<comment type="caution">
    <text evidence="3">The sequence shown here is derived from an EMBL/GenBank/DDBJ whole genome shotgun (WGS) entry which is preliminary data.</text>
</comment>